<gene>
    <name evidence="1" type="ORF">SSIN_1485</name>
</gene>
<dbReference type="Proteomes" id="UP000030019">
    <property type="component" value="Unassembled WGS sequence"/>
</dbReference>
<protein>
    <submittedName>
        <fullName evidence="1">Uncharacterized protein</fullName>
    </submittedName>
</protein>
<name>A0A0A0DDJ6_9STRE</name>
<accession>A0A0A0DDJ6</accession>
<dbReference type="AlphaFoldDB" id="A0A0A0DDJ6"/>
<evidence type="ECO:0000313" key="1">
    <source>
        <dbReference type="EMBL" id="KGM36756.1"/>
    </source>
</evidence>
<dbReference type="PATRIC" id="fig|176090.4.peg.1445"/>
<proteinExistence type="predicted"/>
<comment type="caution">
    <text evidence="1">The sequence shown here is derived from an EMBL/GenBank/DDBJ whole genome shotgun (WGS) entry which is preliminary data.</text>
</comment>
<evidence type="ECO:0000313" key="2">
    <source>
        <dbReference type="Proteomes" id="UP000030019"/>
    </source>
</evidence>
<organism evidence="1 2">
    <name type="scientific">Streptococcus sinensis</name>
    <dbReference type="NCBI Taxonomy" id="176090"/>
    <lineage>
        <taxon>Bacteria</taxon>
        <taxon>Bacillati</taxon>
        <taxon>Bacillota</taxon>
        <taxon>Bacilli</taxon>
        <taxon>Lactobacillales</taxon>
        <taxon>Streptococcaceae</taxon>
        <taxon>Streptococcus</taxon>
    </lineage>
</organism>
<reference evidence="1 2" key="1">
    <citation type="submission" date="2014-06" db="EMBL/GenBank/DDBJ databases">
        <authorList>
            <person name="Teng J.L."/>
            <person name="Huang Y."/>
            <person name="Tse H."/>
            <person name="Lau S.K."/>
            <person name="Woo P.C."/>
        </authorList>
    </citation>
    <scope>NUCLEOTIDE SEQUENCE [LARGE SCALE GENOMIC DNA]</scope>
    <source>
        <strain evidence="1 2">HKU4</strain>
    </source>
</reference>
<keyword evidence="2" id="KW-1185">Reference proteome</keyword>
<dbReference type="EMBL" id="JPEN01000079">
    <property type="protein sequence ID" value="KGM36756.1"/>
    <property type="molecule type" value="Genomic_DNA"/>
</dbReference>
<sequence length="40" mass="4804">MQASREIRKTISHYEIVFWSTDQSIFHPLHKKLSFIKGQD</sequence>